<dbReference type="PANTHER" id="PTHR16897:SF2">
    <property type="entry name" value="OS03G0226600 PROTEIN"/>
    <property type="match status" value="1"/>
</dbReference>
<sequence>HDHVTVTWQQNDSFTDSESGVQTLDFSLGDSAYGSQVLDFSPISSTPLCVSDHCLSLSTSSLPLLSGHTYHLTLRARNHAGLDSYLATEEFIFIYGPPTGGRVVDLDPHVQGPSEESCVSLHDSDTDLILDSDLLTVRWEGFDHAHLNVTFSVGLGSIPGTDDVIPFSWVGTETRHSFTNLTLQSGEHYYITVVASNDYGTNTTSSDGFTYLSGLHSDVSTTTVVDGNEEGRDIDYQYSQTSLGAQWVCPPSLLPYLSHYLWAVLHRDSESRNLTLVRGYENVGSETWATGAGMELRHGEAYVSGVQICLSTIVPTCLAPVYSDGVRVLDRPVASHIHVTYTPLDWDPVFSTSSSGRLDLVWSPFQDPRMAYYEWAIGTGEPGYELLTQWSQVERYETSLSVSLNVTVSLHMRNTVTLRGFNAAGLHSMTATELLWNVDGETTPQDLIPRSKLIVYDIPDSGVRVPHTTDWRQLEYSEWDPIGMELDYTNSSHSLSAAWPDLRYTSYNYSVSTTPCIHNMHSPKLWSCVWYNHRQLCHYSRPGSGGRSPVLRLCADSATVCHPPLPLLPLHPHGLLQRSDCGSVSSIWFLRPDPTPSPRLGIRRCEWGRSKWEWFWRLGSVPFPVCLEWVSVSEL</sequence>
<proteinExistence type="predicted"/>
<dbReference type="EMBL" id="CASHTH010000384">
    <property type="protein sequence ID" value="CAI7999768.1"/>
    <property type="molecule type" value="Genomic_DNA"/>
</dbReference>
<reference evidence="1" key="1">
    <citation type="submission" date="2023-03" db="EMBL/GenBank/DDBJ databases">
        <authorList>
            <person name="Steffen K."/>
            <person name="Cardenas P."/>
        </authorList>
    </citation>
    <scope>NUCLEOTIDE SEQUENCE</scope>
</reference>
<dbReference type="PANTHER" id="PTHR16897">
    <property type="entry name" value="OS10G0105400 PROTEIN"/>
    <property type="match status" value="1"/>
</dbReference>
<name>A0AA35R2I2_GEOBA</name>
<comment type="caution">
    <text evidence="1">The sequence shown here is derived from an EMBL/GenBank/DDBJ whole genome shotgun (WGS) entry which is preliminary data.</text>
</comment>
<evidence type="ECO:0008006" key="3">
    <source>
        <dbReference type="Google" id="ProtNLM"/>
    </source>
</evidence>
<evidence type="ECO:0000313" key="2">
    <source>
        <dbReference type="Proteomes" id="UP001174909"/>
    </source>
</evidence>
<accession>A0AA35R2I2</accession>
<feature type="non-terminal residue" evidence="1">
    <location>
        <position position="1"/>
    </location>
</feature>
<keyword evidence="2" id="KW-1185">Reference proteome</keyword>
<dbReference type="Proteomes" id="UP001174909">
    <property type="component" value="Unassembled WGS sequence"/>
</dbReference>
<protein>
    <recommendedName>
        <fullName evidence="3">Fibronectin type-III domain-containing protein</fullName>
    </recommendedName>
</protein>
<evidence type="ECO:0000313" key="1">
    <source>
        <dbReference type="EMBL" id="CAI7999768.1"/>
    </source>
</evidence>
<gene>
    <name evidence="1" type="ORF">GBAR_LOCUS2786</name>
</gene>
<dbReference type="AlphaFoldDB" id="A0AA35R2I2"/>
<organism evidence="1 2">
    <name type="scientific">Geodia barretti</name>
    <name type="common">Barrett's horny sponge</name>
    <dbReference type="NCBI Taxonomy" id="519541"/>
    <lineage>
        <taxon>Eukaryota</taxon>
        <taxon>Metazoa</taxon>
        <taxon>Porifera</taxon>
        <taxon>Demospongiae</taxon>
        <taxon>Heteroscleromorpha</taxon>
        <taxon>Tetractinellida</taxon>
        <taxon>Astrophorina</taxon>
        <taxon>Geodiidae</taxon>
        <taxon>Geodia</taxon>
    </lineage>
</organism>